<feature type="compositionally biased region" description="Low complexity" evidence="6">
    <location>
        <begin position="185"/>
        <end position="200"/>
    </location>
</feature>
<dbReference type="GO" id="GO:0016020">
    <property type="term" value="C:membrane"/>
    <property type="evidence" value="ECO:0007669"/>
    <property type="project" value="UniProtKB-SubCell"/>
</dbReference>
<dbReference type="OrthoDB" id="296386at2759"/>
<evidence type="ECO:0000256" key="3">
    <source>
        <dbReference type="ARBA" id="ARBA00022989"/>
    </source>
</evidence>
<feature type="transmembrane region" description="Helical" evidence="7">
    <location>
        <begin position="630"/>
        <end position="651"/>
    </location>
</feature>
<feature type="region of interest" description="Disordered" evidence="6">
    <location>
        <begin position="163"/>
        <end position="211"/>
    </location>
</feature>
<dbReference type="STRING" id="42251.A0A2T6ZAP8"/>
<gene>
    <name evidence="9" type="ORF">B9Z19DRAFT_1059541</name>
</gene>
<keyword evidence="3 7" id="KW-1133">Transmembrane helix</keyword>
<feature type="transmembrane region" description="Helical" evidence="7">
    <location>
        <begin position="763"/>
        <end position="783"/>
    </location>
</feature>
<feature type="compositionally biased region" description="Low complexity" evidence="6">
    <location>
        <begin position="64"/>
        <end position="79"/>
    </location>
</feature>
<feature type="transmembrane region" description="Helical" evidence="7">
    <location>
        <begin position="795"/>
        <end position="814"/>
    </location>
</feature>
<dbReference type="Proteomes" id="UP000244722">
    <property type="component" value="Unassembled WGS sequence"/>
</dbReference>
<feature type="transmembrane region" description="Helical" evidence="7">
    <location>
        <begin position="485"/>
        <end position="509"/>
    </location>
</feature>
<dbReference type="Pfam" id="PF20877">
    <property type="entry name" value="Anoctamin_N"/>
    <property type="match status" value="1"/>
</dbReference>
<dbReference type="InterPro" id="IPR012677">
    <property type="entry name" value="Nucleotide-bd_a/b_plait_sf"/>
</dbReference>
<keyword evidence="10" id="KW-1185">Reference proteome</keyword>
<dbReference type="GO" id="GO:0032541">
    <property type="term" value="C:cortical endoplasmic reticulum"/>
    <property type="evidence" value="ECO:0007669"/>
    <property type="project" value="TreeGrafter"/>
</dbReference>
<dbReference type="PROSITE" id="PS50102">
    <property type="entry name" value="RRM"/>
    <property type="match status" value="1"/>
</dbReference>
<evidence type="ECO:0000256" key="1">
    <source>
        <dbReference type="ARBA" id="ARBA00004141"/>
    </source>
</evidence>
<dbReference type="EMBL" id="NESQ01000504">
    <property type="protein sequence ID" value="PUU72572.1"/>
    <property type="molecule type" value="Genomic_DNA"/>
</dbReference>
<comment type="caution">
    <text evidence="9">The sequence shown here is derived from an EMBL/GenBank/DDBJ whole genome shotgun (WGS) entry which is preliminary data.</text>
</comment>
<feature type="transmembrane region" description="Helical" evidence="7">
    <location>
        <begin position="411"/>
        <end position="428"/>
    </location>
</feature>
<evidence type="ECO:0000259" key="8">
    <source>
        <dbReference type="PROSITE" id="PS50102"/>
    </source>
</evidence>
<proteinExistence type="predicted"/>
<organism evidence="9 10">
    <name type="scientific">Tuber borchii</name>
    <name type="common">White truffle</name>
    <dbReference type="NCBI Taxonomy" id="42251"/>
    <lineage>
        <taxon>Eukaryota</taxon>
        <taxon>Fungi</taxon>
        <taxon>Dikarya</taxon>
        <taxon>Ascomycota</taxon>
        <taxon>Pezizomycotina</taxon>
        <taxon>Pezizomycetes</taxon>
        <taxon>Pezizales</taxon>
        <taxon>Tuberaceae</taxon>
        <taxon>Tuber</taxon>
    </lineage>
</organism>
<sequence>MDRSRTRSLSRDHSPSRSNSPPRAGRSYSRNSRSITRSRSRTRSPVSNRSRSPTQSPVSRARSRSGSGSRGRSYSRSASPEIQSTKIVIEKLTKNVTEAHITEIFSSYGEIKMLDMPLNHQYNTNRGVCYVIYHSSSSAHAAIAHMHEGQLDGAVINVSIVIPRRSDPSGPGSGPQARRPPPGPRYRGQTGNRYRSSPRQSHPPPPRASNQGVDYVISFRFGSTAKEKAEAQFEKLIAALDSVGLRTEARDGANGSVLVFVTVRSEQKLIGEVYRSRVKDWLFGVRPAAPDKETQRSLDKEPLTEAERLRIVHKLITLPVGEGGVGITPKQGPWTLVESIFPLHDHDFNKAWLKDWSTTWIVLREELEKLRDRFGEKIAFYFAFLQSYLSFLVIAAAFGVGSYFLLPQYSLVFAISNCLWSVIFVEYWKRQEVDLAVRWGVRNVSQLQNKRAQFVHEKEVEDPVTGEVVKFFPAWKRLCRQLLQIPFALGASAILSALYAAVFVIEIFISEVYNGPFKSVLVFIPTVLLTLFVPILTSILTKIAARLTEFENYENESSQEAAMTQKIFVFNFICSYVPLFLTAFIYVPFGNLIVPHLDVFGLTVQPFAEDEKPTAAPVFQINPDRLRKQVIYFTVTAQIVNLALETIVPYVKRRVFRKAKEFQNNRKGFENAGKVNDSKSEHAFLKRVRDEAELDEYDVTTDLREMCMQFGYLTLFSPVWPLASASFLINNWIELRSDAVKICVEMKRPVPHRADSIGPWLDNLAFLSWMGSISSAVLIYLFSDSATAAGTPKDLTLWGVLAAIVFSEHIYFATRLAVRTALSKLDSPGLLKERRERFLVRRRFLQESLGVDEETEVHDLEKVDHGAQAAPTSSSAFWSQQRGPSETIAAGKGIIESSLSKKTQ</sequence>
<dbReference type="Pfam" id="PF04547">
    <property type="entry name" value="Anoctamin"/>
    <property type="match status" value="1"/>
</dbReference>
<evidence type="ECO:0000256" key="4">
    <source>
        <dbReference type="ARBA" id="ARBA00023136"/>
    </source>
</evidence>
<feature type="region of interest" description="Disordered" evidence="6">
    <location>
        <begin position="1"/>
        <end position="81"/>
    </location>
</feature>
<keyword evidence="5" id="KW-0694">RNA-binding</keyword>
<keyword evidence="4 7" id="KW-0472">Membrane</keyword>
<protein>
    <submittedName>
        <fullName evidence="9">Calcium-activated chloride channel-domain-containing protein</fullName>
    </submittedName>
</protein>
<dbReference type="PANTHER" id="PTHR12308">
    <property type="entry name" value="ANOCTAMIN"/>
    <property type="match status" value="1"/>
</dbReference>
<accession>A0A2T6ZAP8</accession>
<dbReference type="Gene3D" id="3.30.70.330">
    <property type="match status" value="1"/>
</dbReference>
<feature type="compositionally biased region" description="Low complexity" evidence="6">
    <location>
        <begin position="26"/>
        <end position="35"/>
    </location>
</feature>
<dbReference type="PANTHER" id="PTHR12308:SF73">
    <property type="entry name" value="ANOCTAMIN"/>
    <property type="match status" value="1"/>
</dbReference>
<reference evidence="9 10" key="1">
    <citation type="submission" date="2017-04" db="EMBL/GenBank/DDBJ databases">
        <title>Draft genome sequence of Tuber borchii Vittad., a whitish edible truffle.</title>
        <authorList>
            <consortium name="DOE Joint Genome Institute"/>
            <person name="Murat C."/>
            <person name="Kuo A."/>
            <person name="Barry K.W."/>
            <person name="Clum A."/>
            <person name="Dockter R.B."/>
            <person name="Fauchery L."/>
            <person name="Iotti M."/>
            <person name="Kohler A."/>
            <person name="Labutti K."/>
            <person name="Lindquist E.A."/>
            <person name="Lipzen A."/>
            <person name="Ohm R.A."/>
            <person name="Wang M."/>
            <person name="Grigoriev I.V."/>
            <person name="Zambonelli A."/>
            <person name="Martin F.M."/>
        </authorList>
    </citation>
    <scope>NUCLEOTIDE SEQUENCE [LARGE SCALE GENOMIC DNA]</scope>
    <source>
        <strain evidence="9 10">Tbo3840</strain>
    </source>
</reference>
<feature type="compositionally biased region" description="Low complexity" evidence="6">
    <location>
        <begin position="168"/>
        <end position="177"/>
    </location>
</feature>
<dbReference type="GO" id="GO:0003723">
    <property type="term" value="F:RNA binding"/>
    <property type="evidence" value="ECO:0007669"/>
    <property type="project" value="UniProtKB-UniRule"/>
</dbReference>
<feature type="domain" description="RRM" evidence="8">
    <location>
        <begin position="85"/>
        <end position="163"/>
    </location>
</feature>
<dbReference type="InterPro" id="IPR049456">
    <property type="entry name" value="Anoctamin_N_fung"/>
</dbReference>
<evidence type="ECO:0000256" key="7">
    <source>
        <dbReference type="SAM" id="Phobius"/>
    </source>
</evidence>
<feature type="region of interest" description="Disordered" evidence="6">
    <location>
        <begin position="860"/>
        <end position="904"/>
    </location>
</feature>
<dbReference type="SMART" id="SM00360">
    <property type="entry name" value="RRM"/>
    <property type="match status" value="1"/>
</dbReference>
<dbReference type="InterPro" id="IPR049452">
    <property type="entry name" value="Anoctamin_TM"/>
</dbReference>
<dbReference type="InterPro" id="IPR007632">
    <property type="entry name" value="Anoctamin"/>
</dbReference>
<dbReference type="InterPro" id="IPR000504">
    <property type="entry name" value="RRM_dom"/>
</dbReference>
<feature type="compositionally biased region" description="Polar residues" evidence="6">
    <location>
        <begin position="870"/>
        <end position="884"/>
    </location>
</feature>
<dbReference type="GO" id="GO:0005254">
    <property type="term" value="F:chloride channel activity"/>
    <property type="evidence" value="ECO:0007669"/>
    <property type="project" value="TreeGrafter"/>
</dbReference>
<feature type="transmembrane region" description="Helical" evidence="7">
    <location>
        <begin position="378"/>
        <end position="405"/>
    </location>
</feature>
<comment type="subcellular location">
    <subcellularLocation>
        <location evidence="1">Membrane</location>
        <topology evidence="1">Multi-pass membrane protein</topology>
    </subcellularLocation>
</comment>
<name>A0A2T6ZAP8_TUBBO</name>
<evidence type="ECO:0000313" key="9">
    <source>
        <dbReference type="EMBL" id="PUU72572.1"/>
    </source>
</evidence>
<evidence type="ECO:0000313" key="10">
    <source>
        <dbReference type="Proteomes" id="UP000244722"/>
    </source>
</evidence>
<evidence type="ECO:0000256" key="2">
    <source>
        <dbReference type="ARBA" id="ARBA00022692"/>
    </source>
</evidence>
<dbReference type="Pfam" id="PF00076">
    <property type="entry name" value="RRM_1"/>
    <property type="match status" value="1"/>
</dbReference>
<feature type="transmembrane region" description="Helical" evidence="7">
    <location>
        <begin position="521"/>
        <end position="540"/>
    </location>
</feature>
<feature type="transmembrane region" description="Helical" evidence="7">
    <location>
        <begin position="567"/>
        <end position="589"/>
    </location>
</feature>
<dbReference type="AlphaFoldDB" id="A0A2T6ZAP8"/>
<evidence type="ECO:0000256" key="5">
    <source>
        <dbReference type="PROSITE-ProRule" id="PRU00176"/>
    </source>
</evidence>
<feature type="compositionally biased region" description="Basic and acidic residues" evidence="6">
    <location>
        <begin position="1"/>
        <end position="15"/>
    </location>
</feature>
<keyword evidence="2 7" id="KW-0812">Transmembrane</keyword>
<dbReference type="SUPFAM" id="SSF54928">
    <property type="entry name" value="RNA-binding domain, RBD"/>
    <property type="match status" value="1"/>
</dbReference>
<feature type="compositionally biased region" description="Low complexity" evidence="6">
    <location>
        <begin position="43"/>
        <end position="53"/>
    </location>
</feature>
<evidence type="ECO:0000256" key="6">
    <source>
        <dbReference type="SAM" id="MobiDB-lite"/>
    </source>
</evidence>
<dbReference type="InterPro" id="IPR035979">
    <property type="entry name" value="RBD_domain_sf"/>
</dbReference>